<dbReference type="CDD" id="cd12148">
    <property type="entry name" value="fungal_TF_MHR"/>
    <property type="match status" value="1"/>
</dbReference>
<dbReference type="Proteomes" id="UP001316803">
    <property type="component" value="Unassembled WGS sequence"/>
</dbReference>
<dbReference type="PANTHER" id="PTHR47338:SF20">
    <property type="entry name" value="ZN(II)2CYS6 TRANSCRIPTION FACTOR (EUROFUNG)"/>
    <property type="match status" value="1"/>
</dbReference>
<evidence type="ECO:0000256" key="6">
    <source>
        <dbReference type="ARBA" id="ARBA00023242"/>
    </source>
</evidence>
<dbReference type="Pfam" id="PF00172">
    <property type="entry name" value="Zn_clus"/>
    <property type="match status" value="1"/>
</dbReference>
<proteinExistence type="predicted"/>
<evidence type="ECO:0000256" key="8">
    <source>
        <dbReference type="SAM" id="MobiDB-lite"/>
    </source>
</evidence>
<dbReference type="InterPro" id="IPR050815">
    <property type="entry name" value="TF_fung"/>
</dbReference>
<keyword evidence="4" id="KW-0238">DNA-binding</keyword>
<dbReference type="PANTHER" id="PTHR47338">
    <property type="entry name" value="ZN(II)2CYS6 TRANSCRIPTION FACTOR (EUROFUNG)-RELATED"/>
    <property type="match status" value="1"/>
</dbReference>
<gene>
    <name evidence="10" type="ORF">OHC33_007577</name>
</gene>
<keyword evidence="2" id="KW-0479">Metal-binding</keyword>
<evidence type="ECO:0000256" key="2">
    <source>
        <dbReference type="ARBA" id="ARBA00022723"/>
    </source>
</evidence>
<dbReference type="PROSITE" id="PS00463">
    <property type="entry name" value="ZN2_CY6_FUNGAL_1"/>
    <property type="match status" value="1"/>
</dbReference>
<keyword evidence="6" id="KW-0539">Nucleus</keyword>
<dbReference type="Gene3D" id="4.10.240.10">
    <property type="entry name" value="Zn(2)-C6 fungal-type DNA-binding domain"/>
    <property type="match status" value="1"/>
</dbReference>
<feature type="region of interest" description="Disordered" evidence="8">
    <location>
        <begin position="1"/>
        <end position="30"/>
    </location>
</feature>
<dbReference type="GO" id="GO:0008270">
    <property type="term" value="F:zinc ion binding"/>
    <property type="evidence" value="ECO:0007669"/>
    <property type="project" value="InterPro"/>
</dbReference>
<feature type="coiled-coil region" evidence="7">
    <location>
        <begin position="82"/>
        <end position="109"/>
    </location>
</feature>
<evidence type="ECO:0000259" key="9">
    <source>
        <dbReference type="PROSITE" id="PS50048"/>
    </source>
</evidence>
<evidence type="ECO:0000256" key="3">
    <source>
        <dbReference type="ARBA" id="ARBA00023015"/>
    </source>
</evidence>
<dbReference type="InterPro" id="IPR036864">
    <property type="entry name" value="Zn2-C6_fun-type_DNA-bd_sf"/>
</dbReference>
<dbReference type="AlphaFoldDB" id="A0AAN8F540"/>
<sequence length="570" mass="63433">MRINGSVVRGDGSTPSASSSEGVASYSMAERENDLELAPQACTACKRQKRKCDKKLPQCSLCLRMMRECNYYESSTPASDRSTVLQDRIAELEALLQQKDKQIQQQSISPCHSRQFYSPAARLVNANPFEQFPALFFLDNEMFKEARMSIPRPSPPVPEDIYQMLGNVDGLKGICERFFTATHTWFPILSKKRFEIMLTDPGFEPLPDVALLFSVMHLLTDEGSNCRNSTRTNSYWSIKNYAVALEANAVMTPQVLQANVLIAAYEIGHAIYPAAYLSVGKCATLGRALGLDNRKDAPQMLRRYGAWAELEELRRVWWAILLLDRYIHLGLPGHALATEDPFRNEVLPADDAQFDLAEMAGSEPLYVGSPTSIKAGPFARACQAAHLLGKVIAVLNDLLREAEDRFVTALHIHRTLTAFIQLLQQEFFNSPDAYATPMALAYSALMALCDPFCCTESNRGAHTVEEAELQTVCISGIKTVADDIAKFALQLRLSMSLRPAAISPLISNCLYMGTVTFAWRVYEGEKAGTLDAYMLLRDTLGILNGRWAVGGEYLYSVDKAKELLYDSPLL</sequence>
<dbReference type="SUPFAM" id="SSF57701">
    <property type="entry name" value="Zn2/Cys6 DNA-binding domain"/>
    <property type="match status" value="1"/>
</dbReference>
<evidence type="ECO:0000256" key="4">
    <source>
        <dbReference type="ARBA" id="ARBA00023125"/>
    </source>
</evidence>
<evidence type="ECO:0000313" key="10">
    <source>
        <dbReference type="EMBL" id="KAK5951521.1"/>
    </source>
</evidence>
<organism evidence="10 11">
    <name type="scientific">Knufia fluminis</name>
    <dbReference type="NCBI Taxonomy" id="191047"/>
    <lineage>
        <taxon>Eukaryota</taxon>
        <taxon>Fungi</taxon>
        <taxon>Dikarya</taxon>
        <taxon>Ascomycota</taxon>
        <taxon>Pezizomycotina</taxon>
        <taxon>Eurotiomycetes</taxon>
        <taxon>Chaetothyriomycetidae</taxon>
        <taxon>Chaetothyriales</taxon>
        <taxon>Trichomeriaceae</taxon>
        <taxon>Knufia</taxon>
    </lineage>
</organism>
<keyword evidence="11" id="KW-1185">Reference proteome</keyword>
<dbReference type="PROSITE" id="PS50048">
    <property type="entry name" value="ZN2_CY6_FUNGAL_2"/>
    <property type="match status" value="1"/>
</dbReference>
<evidence type="ECO:0000256" key="1">
    <source>
        <dbReference type="ARBA" id="ARBA00004123"/>
    </source>
</evidence>
<dbReference type="InterPro" id="IPR001138">
    <property type="entry name" value="Zn2Cys6_DnaBD"/>
</dbReference>
<evidence type="ECO:0000256" key="7">
    <source>
        <dbReference type="SAM" id="Coils"/>
    </source>
</evidence>
<dbReference type="CDD" id="cd00067">
    <property type="entry name" value="GAL4"/>
    <property type="match status" value="1"/>
</dbReference>
<dbReference type="GO" id="GO:0003677">
    <property type="term" value="F:DNA binding"/>
    <property type="evidence" value="ECO:0007669"/>
    <property type="project" value="UniProtKB-KW"/>
</dbReference>
<dbReference type="GO" id="GO:0005634">
    <property type="term" value="C:nucleus"/>
    <property type="evidence" value="ECO:0007669"/>
    <property type="project" value="UniProtKB-SubCell"/>
</dbReference>
<protein>
    <recommendedName>
        <fullName evidence="9">Zn(2)-C6 fungal-type domain-containing protein</fullName>
    </recommendedName>
</protein>
<feature type="compositionally biased region" description="Low complexity" evidence="8">
    <location>
        <begin position="10"/>
        <end position="28"/>
    </location>
</feature>
<dbReference type="SMART" id="SM00066">
    <property type="entry name" value="GAL4"/>
    <property type="match status" value="1"/>
</dbReference>
<name>A0AAN8F540_9EURO</name>
<keyword evidence="3" id="KW-0805">Transcription regulation</keyword>
<dbReference type="Pfam" id="PF04082">
    <property type="entry name" value="Fungal_trans"/>
    <property type="match status" value="1"/>
</dbReference>
<dbReference type="EMBL" id="JAKLMC020000020">
    <property type="protein sequence ID" value="KAK5951521.1"/>
    <property type="molecule type" value="Genomic_DNA"/>
</dbReference>
<accession>A0AAN8F540</accession>
<evidence type="ECO:0000313" key="11">
    <source>
        <dbReference type="Proteomes" id="UP001316803"/>
    </source>
</evidence>
<dbReference type="GO" id="GO:0000981">
    <property type="term" value="F:DNA-binding transcription factor activity, RNA polymerase II-specific"/>
    <property type="evidence" value="ECO:0007669"/>
    <property type="project" value="InterPro"/>
</dbReference>
<keyword evidence="7" id="KW-0175">Coiled coil</keyword>
<comment type="caution">
    <text evidence="10">The sequence shown here is derived from an EMBL/GenBank/DDBJ whole genome shotgun (WGS) entry which is preliminary data.</text>
</comment>
<reference evidence="10 11" key="1">
    <citation type="submission" date="2022-12" db="EMBL/GenBank/DDBJ databases">
        <title>Genomic features and morphological characterization of a novel Knufia sp. strain isolated from spacecraft assembly facility.</title>
        <authorList>
            <person name="Teixeira M."/>
            <person name="Chander A.M."/>
            <person name="Stajich J.E."/>
            <person name="Venkateswaran K."/>
        </authorList>
    </citation>
    <scope>NUCLEOTIDE SEQUENCE [LARGE SCALE GENOMIC DNA]</scope>
    <source>
        <strain evidence="10 11">FJI-L2-BK-P2</strain>
    </source>
</reference>
<keyword evidence="5" id="KW-0804">Transcription</keyword>
<feature type="domain" description="Zn(2)-C6 fungal-type" evidence="9">
    <location>
        <begin position="41"/>
        <end position="71"/>
    </location>
</feature>
<dbReference type="GO" id="GO:0006351">
    <property type="term" value="P:DNA-templated transcription"/>
    <property type="evidence" value="ECO:0007669"/>
    <property type="project" value="InterPro"/>
</dbReference>
<dbReference type="InterPro" id="IPR007219">
    <property type="entry name" value="XnlR_reg_dom"/>
</dbReference>
<evidence type="ECO:0000256" key="5">
    <source>
        <dbReference type="ARBA" id="ARBA00023163"/>
    </source>
</evidence>
<comment type="subcellular location">
    <subcellularLocation>
        <location evidence="1">Nucleus</location>
    </subcellularLocation>
</comment>